<protein>
    <submittedName>
        <fullName evidence="1">DUF2550 domain-containing protein</fullName>
    </submittedName>
</protein>
<dbReference type="KEGG" id="sgrg:L0C25_02560"/>
<evidence type="ECO:0000313" key="2">
    <source>
        <dbReference type="Proteomes" id="UP001164390"/>
    </source>
</evidence>
<keyword evidence="2" id="KW-1185">Reference proteome</keyword>
<dbReference type="AlphaFoldDB" id="A0AA46TII7"/>
<dbReference type="RefSeq" id="WP_271634823.1">
    <property type="nucleotide sequence ID" value="NZ_CP094970.1"/>
</dbReference>
<dbReference type="EMBL" id="CP094970">
    <property type="protein sequence ID" value="UYM05977.1"/>
    <property type="molecule type" value="Genomic_DNA"/>
</dbReference>
<name>A0AA46TII7_9ACTN</name>
<gene>
    <name evidence="1" type="ORF">L0C25_02560</name>
</gene>
<organism evidence="1 2">
    <name type="scientific">Solicola gregarius</name>
    <dbReference type="NCBI Taxonomy" id="2908642"/>
    <lineage>
        <taxon>Bacteria</taxon>
        <taxon>Bacillati</taxon>
        <taxon>Actinomycetota</taxon>
        <taxon>Actinomycetes</taxon>
        <taxon>Propionibacteriales</taxon>
        <taxon>Nocardioidaceae</taxon>
        <taxon>Solicola</taxon>
    </lineage>
</organism>
<sequence>MDSFGVLVLLAILVGVAMIVRRRLLARSGGTFELSLNKRPAAPSGRSARGWTLGIGRYAGERLEWFRVFSLGIRPSYTLERGHVEVTGRREPVGPEAFALYAGNVIVECRSADQTIQLGLSPESLTALLAWLESGPPGRESGKVI</sequence>
<dbReference type="Pfam" id="PF10739">
    <property type="entry name" value="DUF2550"/>
    <property type="match status" value="1"/>
</dbReference>
<accession>A0AA46TII7</accession>
<evidence type="ECO:0000313" key="1">
    <source>
        <dbReference type="EMBL" id="UYM05977.1"/>
    </source>
</evidence>
<dbReference type="InterPro" id="IPR019675">
    <property type="entry name" value="DUF2550"/>
</dbReference>
<proteinExistence type="predicted"/>
<dbReference type="Proteomes" id="UP001164390">
    <property type="component" value="Chromosome"/>
</dbReference>
<reference evidence="1" key="1">
    <citation type="submission" date="2022-01" db="EMBL/GenBank/DDBJ databases">
        <title>Nocardioidaceae gen. sp. A5X3R13.</title>
        <authorList>
            <person name="Lopez Marin M.A."/>
            <person name="Uhlik O."/>
        </authorList>
    </citation>
    <scope>NUCLEOTIDE SEQUENCE</scope>
    <source>
        <strain evidence="1">A5X3R13</strain>
    </source>
</reference>